<evidence type="ECO:0000313" key="6">
    <source>
        <dbReference type="Proteomes" id="UP000316471"/>
    </source>
</evidence>
<dbReference type="RefSeq" id="WP_158636353.1">
    <property type="nucleotide sequence ID" value="NZ_VLKP01000013.1"/>
</dbReference>
<comment type="subcellular location">
    <subcellularLocation>
        <location evidence="1">Cell outer membrane</location>
    </subcellularLocation>
</comment>
<dbReference type="SUPFAM" id="SSF56935">
    <property type="entry name" value="Porins"/>
    <property type="match status" value="1"/>
</dbReference>
<proteinExistence type="predicted"/>
<dbReference type="InterPro" id="IPR020016">
    <property type="entry name" value="Decahaem-assoc_OM_MtrB/PioB"/>
</dbReference>
<evidence type="ECO:0000256" key="3">
    <source>
        <dbReference type="ARBA" id="ARBA00023237"/>
    </source>
</evidence>
<feature type="chain" id="PRO_5021708432" evidence="4">
    <location>
        <begin position="27"/>
        <end position="837"/>
    </location>
</feature>
<dbReference type="Gene3D" id="2.40.170.20">
    <property type="entry name" value="TonB-dependent receptor, beta-barrel domain"/>
    <property type="match status" value="1"/>
</dbReference>
<evidence type="ECO:0000256" key="1">
    <source>
        <dbReference type="ARBA" id="ARBA00004442"/>
    </source>
</evidence>
<dbReference type="EMBL" id="VLKP01000013">
    <property type="protein sequence ID" value="TWI07221.1"/>
    <property type="molecule type" value="Genomic_DNA"/>
</dbReference>
<keyword evidence="4" id="KW-0732">Signal</keyword>
<dbReference type="OrthoDB" id="5925787at2"/>
<keyword evidence="6" id="KW-1185">Reference proteome</keyword>
<gene>
    <name evidence="5" type="ORF">IP93_02739</name>
</gene>
<evidence type="ECO:0000256" key="4">
    <source>
        <dbReference type="SAM" id="SignalP"/>
    </source>
</evidence>
<keyword evidence="3" id="KW-0998">Cell outer membrane</keyword>
<keyword evidence="2" id="KW-0472">Membrane</keyword>
<dbReference type="Pfam" id="PF11854">
    <property type="entry name" value="MtrB_PioB"/>
    <property type="match status" value="1"/>
</dbReference>
<reference evidence="5 6" key="1">
    <citation type="journal article" date="2015" name="Stand. Genomic Sci.">
        <title>Genomic Encyclopedia of Bacterial and Archaeal Type Strains, Phase III: the genomes of soil and plant-associated and newly described type strains.</title>
        <authorList>
            <person name="Whitman W.B."/>
            <person name="Woyke T."/>
            <person name="Klenk H.P."/>
            <person name="Zhou Y."/>
            <person name="Lilburn T.G."/>
            <person name="Beck B.J."/>
            <person name="De Vos P."/>
            <person name="Vandamme P."/>
            <person name="Eisen J.A."/>
            <person name="Garrity G."/>
            <person name="Hugenholtz P."/>
            <person name="Kyrpides N.C."/>
        </authorList>
    </citation>
    <scope>NUCLEOTIDE SEQUENCE [LARGE SCALE GENOMIC DNA]</scope>
    <source>
        <strain evidence="5 6">CGMCC 1.10136</strain>
    </source>
</reference>
<organism evidence="5 6">
    <name type="scientific">Aerolutibacter ruishenii</name>
    <dbReference type="NCBI Taxonomy" id="686800"/>
    <lineage>
        <taxon>Bacteria</taxon>
        <taxon>Pseudomonadati</taxon>
        <taxon>Pseudomonadota</taxon>
        <taxon>Gammaproteobacteria</taxon>
        <taxon>Lysobacterales</taxon>
        <taxon>Lysobacteraceae</taxon>
        <taxon>Aerolutibacter</taxon>
    </lineage>
</organism>
<dbReference type="Proteomes" id="UP000316471">
    <property type="component" value="Unassembled WGS sequence"/>
</dbReference>
<feature type="signal peptide" evidence="4">
    <location>
        <begin position="1"/>
        <end position="26"/>
    </location>
</feature>
<protein>
    <submittedName>
        <fullName evidence="5">Putative beta-barrel porin MtrB/PioB</fullName>
    </submittedName>
</protein>
<evidence type="ECO:0000256" key="2">
    <source>
        <dbReference type="ARBA" id="ARBA00023136"/>
    </source>
</evidence>
<dbReference type="InterPro" id="IPR036942">
    <property type="entry name" value="Beta-barrel_TonB_sf"/>
</dbReference>
<comment type="caution">
    <text evidence="5">The sequence shown here is derived from an EMBL/GenBank/DDBJ whole genome shotgun (WGS) entry which is preliminary data.</text>
</comment>
<sequence length="837" mass="93243">MSGCQRTMLFQRSLLTLALAPCIAWAQDSGSGVDLQFGTPLDPNGQNVHGCTPYGSSWLNDERKHTPTGALFACTPDYPPFTGTGAWRHRGTLGLGWLAVSGDEDNMAWRRFSNFEDGVTFSANLRFERPADGHYAEVRSSFINDDSYYLRTVFGQAGKYRVQAFARAQSNVTSGNARSIWNGVGSRHLTLKPGLAPAASTTAQVAAVSAASPERMLSVVRDKQGVGLQYYLNPRWSFFGNASHESRNGTRPFGGAFFFSSLGGIYETPRPIDDSTINVTGGARFSGNVWRMSFSYSGSFFRNTFSSFDYEVPFNVRSVVPGVTTPLITSGGFAYEPENDYHNLRASFTRKVSGDGEFSLALSGSRSRQNEALTAHNECQGQLGIPIPGGLIDCANWNTSAALSRPNADLAINSHLLDAKLVMQPSDKFTWRVTARHQRDDYDGTYRSYNPLTNQWGYIAENGAQGSAVPFEMGLWDDGLNSHVLTRIRNLPLDKQTQQFVLGGDWRLGNKNNVGASYTFDRVERTHREVATSRDHSVKLTWNNRAIDWLTLRANYTWLHRTGSEYNYDPYDFTFSSSLPGYTPPPGGTAAHTVAQLRKYDVGGLTRNKLNVMAMFTLPHDMTLSAQVRGESNDYDAQLGRTGWDTYGTSLQWEWQPGWRTVASAWYGHDQSELDSANVNDLALTPDPNLGGTSYPLANRWWMNDRQRNHYAGANLSQRMGRATLTADWNFIYSRGDTRYRYVSPGALSVPAQATPDLRGEFPTMSWRTNTVTLGITFPVNERLNLRLFDTWQKGSLFDWHYTGFENGQVIGRMVYTDGGPEDYSVNMVGVTMEMEL</sequence>
<name>A0A562LI00_9GAMM</name>
<evidence type="ECO:0000313" key="5">
    <source>
        <dbReference type="EMBL" id="TWI07221.1"/>
    </source>
</evidence>
<dbReference type="GO" id="GO:0009279">
    <property type="term" value="C:cell outer membrane"/>
    <property type="evidence" value="ECO:0007669"/>
    <property type="project" value="UniProtKB-SubCell"/>
</dbReference>
<accession>A0A562LI00</accession>
<dbReference type="AlphaFoldDB" id="A0A562LI00"/>